<reference evidence="2" key="1">
    <citation type="submission" date="2019-09" db="EMBL/GenBank/DDBJ databases">
        <title>In-depth cultivation of the pig gut microbiome towards novel bacterial diversity and tailored functional studies.</title>
        <authorList>
            <person name="Wylensek D."/>
            <person name="Hitch T.C.A."/>
            <person name="Clavel T."/>
        </authorList>
    </citation>
    <scope>NUCLEOTIDE SEQUENCE</scope>
    <source>
        <strain evidence="2">RF-744-FAT-WT-3</strain>
    </source>
</reference>
<evidence type="ECO:0000313" key="2">
    <source>
        <dbReference type="EMBL" id="MST68860.1"/>
    </source>
</evidence>
<comment type="caution">
    <text evidence="2">The sequence shown here is derived from an EMBL/GenBank/DDBJ whole genome shotgun (WGS) entry which is preliminary data.</text>
</comment>
<dbReference type="EMBL" id="VUNB01000003">
    <property type="protein sequence ID" value="MST68860.1"/>
    <property type="molecule type" value="Genomic_DNA"/>
</dbReference>
<proteinExistence type="predicted"/>
<dbReference type="InterPro" id="IPR047750">
    <property type="entry name" value="YdjY-like"/>
</dbReference>
<organism evidence="2">
    <name type="scientific">Baileyella intestinalis</name>
    <dbReference type="NCBI Taxonomy" id="2606709"/>
    <lineage>
        <taxon>Bacteria</taxon>
        <taxon>Bacillati</taxon>
        <taxon>Bacillota</taxon>
        <taxon>Clostridia</taxon>
        <taxon>Peptostreptococcales</taxon>
        <taxon>Anaerovoracaceae</taxon>
        <taxon>Baileyella</taxon>
    </lineage>
</organism>
<sequence>MKAKNLRKLWKVTGVIAAAAIMIAVMAGCGSKQSTDKSLSQIKTDKASKSVTITATTQGKFTDKDTMHCVVFNDGKMARHAMFVTGCTPAKFHEALEKVGGTPWNTTDKELKDGEYTDGQNVKVTLTWKGQDEPVELSSILVTNGGKHPDTDIRFSGNKKNIDKAGSGCILCLNSCWAGITSNAAYAFNDIDSGKVNMKLDKDTAPKDAQKVKVTFTLE</sequence>
<accession>A0A6A8M831</accession>
<dbReference type="PROSITE" id="PS51257">
    <property type="entry name" value="PROKAR_LIPOPROTEIN"/>
    <property type="match status" value="1"/>
</dbReference>
<gene>
    <name evidence="2" type="ORF">FYJ66_04540</name>
</gene>
<evidence type="ECO:0000256" key="1">
    <source>
        <dbReference type="SAM" id="SignalP"/>
    </source>
</evidence>
<dbReference type="RefSeq" id="WP_154572327.1">
    <property type="nucleotide sequence ID" value="NZ_VUNB01000003.1"/>
</dbReference>
<evidence type="ECO:0008006" key="3">
    <source>
        <dbReference type="Google" id="ProtNLM"/>
    </source>
</evidence>
<feature type="signal peptide" evidence="1">
    <location>
        <begin position="1"/>
        <end position="27"/>
    </location>
</feature>
<protein>
    <recommendedName>
        <fullName evidence="3">Lipoprotein</fullName>
    </recommendedName>
</protein>
<dbReference type="NCBIfam" id="NF040466">
    <property type="entry name" value="ydjY_domain"/>
    <property type="match status" value="1"/>
</dbReference>
<dbReference type="AlphaFoldDB" id="A0A6A8M831"/>
<keyword evidence="1" id="KW-0732">Signal</keyword>
<feature type="chain" id="PRO_5039036812" description="Lipoprotein" evidence="1">
    <location>
        <begin position="28"/>
        <end position="219"/>
    </location>
</feature>
<name>A0A6A8M831_9FIRM</name>